<evidence type="ECO:0000256" key="1">
    <source>
        <dbReference type="ARBA" id="ARBA00005860"/>
    </source>
</evidence>
<dbReference type="GO" id="GO:0005737">
    <property type="term" value="C:cytoplasm"/>
    <property type="evidence" value="ECO:0007669"/>
    <property type="project" value="TreeGrafter"/>
</dbReference>
<evidence type="ECO:0000256" key="7">
    <source>
        <dbReference type="PIRSR" id="PIRSR601577-1"/>
    </source>
</evidence>
<evidence type="ECO:0000256" key="5">
    <source>
        <dbReference type="ARBA" id="ARBA00022833"/>
    </source>
</evidence>
<dbReference type="GO" id="GO:0016020">
    <property type="term" value="C:membrane"/>
    <property type="evidence" value="ECO:0007669"/>
    <property type="project" value="InterPro"/>
</dbReference>
<dbReference type="EMBL" id="JARKIK010000023">
    <property type="protein sequence ID" value="KAK8743910.1"/>
    <property type="molecule type" value="Genomic_DNA"/>
</dbReference>
<comment type="cofactor">
    <cofactor evidence="8 9">
        <name>Zn(2+)</name>
        <dbReference type="ChEBI" id="CHEBI:29105"/>
    </cofactor>
    <text evidence="8 9">Binds 1 zinc ion per subunit.</text>
</comment>
<name>A0AAW0XHB4_CHEQU</name>
<dbReference type="PANTHER" id="PTHR10942">
    <property type="entry name" value="LEISHMANOLYSIN-LIKE PEPTIDASE"/>
    <property type="match status" value="1"/>
</dbReference>
<evidence type="ECO:0000313" key="11">
    <source>
        <dbReference type="EMBL" id="KAK8743910.1"/>
    </source>
</evidence>
<dbReference type="AlphaFoldDB" id="A0AAW0XHB4"/>
<proteinExistence type="inferred from homology"/>
<gene>
    <name evidence="11" type="ORF">OTU49_000907</name>
</gene>
<evidence type="ECO:0000256" key="9">
    <source>
        <dbReference type="RuleBase" id="RU366077"/>
    </source>
</evidence>
<accession>A0AAW0XHB4</accession>
<keyword evidence="4 9" id="KW-0378">Hydrolase</keyword>
<keyword evidence="10" id="KW-0812">Transmembrane</keyword>
<feature type="chain" id="PRO_5043092959" description="Leishmanolysin-like peptidase" evidence="9">
    <location>
        <begin position="21"/>
        <end position="534"/>
    </location>
</feature>
<dbReference type="GO" id="GO:0046872">
    <property type="term" value="F:metal ion binding"/>
    <property type="evidence" value="ECO:0007669"/>
    <property type="project" value="UniProtKB-KW"/>
</dbReference>
<evidence type="ECO:0000256" key="6">
    <source>
        <dbReference type="ARBA" id="ARBA00023049"/>
    </source>
</evidence>
<keyword evidence="2 9" id="KW-0645">Protease</keyword>
<reference evidence="11 12" key="1">
    <citation type="journal article" date="2024" name="BMC Genomics">
        <title>Genome assembly of redclaw crayfish (Cherax quadricarinatus) provides insights into its immune adaptation and hypoxia tolerance.</title>
        <authorList>
            <person name="Liu Z."/>
            <person name="Zheng J."/>
            <person name="Li H."/>
            <person name="Fang K."/>
            <person name="Wang S."/>
            <person name="He J."/>
            <person name="Zhou D."/>
            <person name="Weng S."/>
            <person name="Chi M."/>
            <person name="Gu Z."/>
            <person name="He J."/>
            <person name="Li F."/>
            <person name="Wang M."/>
        </authorList>
    </citation>
    <scope>NUCLEOTIDE SEQUENCE [LARGE SCALE GENOMIC DNA]</scope>
    <source>
        <strain evidence="11">ZL_2023a</strain>
    </source>
</reference>
<dbReference type="PANTHER" id="PTHR10942:SF6">
    <property type="entry name" value="CILIATED LEFT-RIGHT ORGANIZER METALLOPEPTIDASE"/>
    <property type="match status" value="1"/>
</dbReference>
<feature type="transmembrane region" description="Helical" evidence="10">
    <location>
        <begin position="497"/>
        <end position="530"/>
    </location>
</feature>
<keyword evidence="6 8" id="KW-0482">Metalloprotease</keyword>
<protein>
    <recommendedName>
        <fullName evidence="9">Leishmanolysin-like peptidase</fullName>
        <ecNumber evidence="9">3.4.24.-</ecNumber>
    </recommendedName>
</protein>
<evidence type="ECO:0000256" key="3">
    <source>
        <dbReference type="ARBA" id="ARBA00022723"/>
    </source>
</evidence>
<comment type="caution">
    <text evidence="11">The sequence shown here is derived from an EMBL/GenBank/DDBJ whole genome shotgun (WGS) entry which is preliminary data.</text>
</comment>
<keyword evidence="9" id="KW-0732">Signal</keyword>
<dbReference type="SUPFAM" id="SSF55486">
    <property type="entry name" value="Metalloproteases ('zincins'), catalytic domain"/>
    <property type="match status" value="1"/>
</dbReference>
<dbReference type="EC" id="3.4.24.-" evidence="9"/>
<comment type="similarity">
    <text evidence="1 9">Belongs to the peptidase M8 family.</text>
</comment>
<keyword evidence="3 8" id="KW-0479">Metal-binding</keyword>
<organism evidence="11 12">
    <name type="scientific">Cherax quadricarinatus</name>
    <name type="common">Australian red claw crayfish</name>
    <dbReference type="NCBI Taxonomy" id="27406"/>
    <lineage>
        <taxon>Eukaryota</taxon>
        <taxon>Metazoa</taxon>
        <taxon>Ecdysozoa</taxon>
        <taxon>Arthropoda</taxon>
        <taxon>Crustacea</taxon>
        <taxon>Multicrustacea</taxon>
        <taxon>Malacostraca</taxon>
        <taxon>Eumalacostraca</taxon>
        <taxon>Eucarida</taxon>
        <taxon>Decapoda</taxon>
        <taxon>Pleocyemata</taxon>
        <taxon>Astacidea</taxon>
        <taxon>Parastacoidea</taxon>
        <taxon>Parastacidae</taxon>
        <taxon>Cherax</taxon>
    </lineage>
</organism>
<feature type="active site" evidence="7">
    <location>
        <position position="202"/>
    </location>
</feature>
<dbReference type="Pfam" id="PF01457">
    <property type="entry name" value="Peptidase_M8"/>
    <property type="match status" value="1"/>
</dbReference>
<evidence type="ECO:0000256" key="10">
    <source>
        <dbReference type="SAM" id="Phobius"/>
    </source>
</evidence>
<dbReference type="Gene3D" id="3.10.170.20">
    <property type="match status" value="1"/>
</dbReference>
<evidence type="ECO:0000256" key="4">
    <source>
        <dbReference type="ARBA" id="ARBA00022801"/>
    </source>
</evidence>
<feature type="binding site" evidence="8">
    <location>
        <position position="201"/>
    </location>
    <ligand>
        <name>Zn(2+)</name>
        <dbReference type="ChEBI" id="CHEBI:29105"/>
        <note>catalytic</note>
    </ligand>
</feature>
<keyword evidence="12" id="KW-1185">Reference proteome</keyword>
<evidence type="ECO:0000256" key="2">
    <source>
        <dbReference type="ARBA" id="ARBA00022670"/>
    </source>
</evidence>
<keyword evidence="10" id="KW-0472">Membrane</keyword>
<feature type="binding site" evidence="8">
    <location>
        <position position="205"/>
    </location>
    <ligand>
        <name>Zn(2+)</name>
        <dbReference type="ChEBI" id="CHEBI:29105"/>
        <note>catalytic</note>
    </ligand>
</feature>
<evidence type="ECO:0000256" key="8">
    <source>
        <dbReference type="PIRSR" id="PIRSR601577-2"/>
    </source>
</evidence>
<keyword evidence="10" id="KW-1133">Transmembrane helix</keyword>
<feature type="signal peptide" evidence="9">
    <location>
        <begin position="1"/>
        <end position="20"/>
    </location>
</feature>
<dbReference type="GO" id="GO:0006508">
    <property type="term" value="P:proteolysis"/>
    <property type="evidence" value="ECO:0007669"/>
    <property type="project" value="UniProtKB-KW"/>
</dbReference>
<dbReference type="InterPro" id="IPR001577">
    <property type="entry name" value="Peptidase_M8"/>
</dbReference>
<dbReference type="GO" id="GO:0007155">
    <property type="term" value="P:cell adhesion"/>
    <property type="evidence" value="ECO:0007669"/>
    <property type="project" value="InterPro"/>
</dbReference>
<dbReference type="GO" id="GO:0004222">
    <property type="term" value="F:metalloendopeptidase activity"/>
    <property type="evidence" value="ECO:0007669"/>
    <property type="project" value="UniProtKB-UniRule"/>
</dbReference>
<dbReference type="Proteomes" id="UP001445076">
    <property type="component" value="Unassembled WGS sequence"/>
</dbReference>
<sequence length="534" mass="60641">MEIFHVWWLMVVITVPHVYSVPLKVHVDYVDRHLPPRLLQTFKKTFLAIAELISLKNTYNKTVFHIPREKSACGSTYYDGLNFGKCAKISRNYIGDFCGDIKIPPEHLEGLKVYDYDSLQPLNKSLPEGKGFDDGTNFVVYLTSRASRLCQYSVAHSVVCRSDLGMVGGVTNGRPLAGVVNLCETKIEYLSDIVLRRIIAHEAIHLLGFNYRSIQEFIACDPEEEEERTFSNCDSTDISERNISASYSRSVGNNSMLCWKQKDVLKIVRGNEVILHSTHIEFAALQMDSYSSEEYECLNMTKNKNEESNSCFDMLNTTESKPAAYENISKIFEEYGGIRLARTRTGIHWSHELFTDIVSVMVPGDLTAGRIVIDPLTLALMKTSGWYNINRNVLVCVNCFLNIESDLEGCVKLNRNTTFHFPQVDMLFEEQDSSVQKKENYSMEFKNFTEPSHSGNSSQETLIQARKQSIVKEMNILKDINSCENLSSEGTKLYSLYLHMVLGQILIVGFFQCEWVVVCGTVVLCLLPILCRVL</sequence>
<keyword evidence="5 8" id="KW-0862">Zinc</keyword>
<evidence type="ECO:0000313" key="12">
    <source>
        <dbReference type="Proteomes" id="UP001445076"/>
    </source>
</evidence>